<comment type="subcellular location">
    <subcellularLocation>
        <location evidence="1">Nucleus</location>
    </subcellularLocation>
</comment>
<feature type="non-terminal residue" evidence="6">
    <location>
        <position position="1"/>
    </location>
</feature>
<gene>
    <name evidence="6" type="ORF">CANCADRAFT_18096</name>
</gene>
<dbReference type="InterPro" id="IPR013272">
    <property type="entry name" value="Vps72/YL1_C"/>
</dbReference>
<keyword evidence="2" id="KW-0805">Transcription regulation</keyword>
<dbReference type="PANTHER" id="PTHR31200">
    <property type="entry name" value="INO80 COMPLEX SUBUNIT C"/>
    <property type="match status" value="1"/>
</dbReference>
<dbReference type="GO" id="GO:0031011">
    <property type="term" value="C:Ino80 complex"/>
    <property type="evidence" value="ECO:0007669"/>
    <property type="project" value="EnsemblFungi"/>
</dbReference>
<dbReference type="SMART" id="SM00993">
    <property type="entry name" value="YL1_C"/>
    <property type="match status" value="1"/>
</dbReference>
<proteinExistence type="predicted"/>
<reference evidence="7" key="1">
    <citation type="submission" date="2016-02" db="EMBL/GenBank/DDBJ databases">
        <title>Comparative genomics of biotechnologically important yeasts.</title>
        <authorList>
            <consortium name="DOE Joint Genome Institute"/>
            <person name="Riley R."/>
            <person name="Haridas S."/>
            <person name="Wolfe K.H."/>
            <person name="Lopes M.R."/>
            <person name="Hittinger C.T."/>
            <person name="Goker M."/>
            <person name="Salamov A."/>
            <person name="Wisecaver J."/>
            <person name="Long T.M."/>
            <person name="Aerts A.L."/>
            <person name="Barry K."/>
            <person name="Choi C."/>
            <person name="Clum A."/>
            <person name="Coughlan A.Y."/>
            <person name="Deshpande S."/>
            <person name="Douglass A.P."/>
            <person name="Hanson S.J."/>
            <person name="Klenk H.-P."/>
            <person name="Labutti K."/>
            <person name="Lapidus A."/>
            <person name="Lindquist E."/>
            <person name="Lipzen A."/>
            <person name="Meier-Kolthoff J.P."/>
            <person name="Ohm R.A."/>
            <person name="Otillar R.P."/>
            <person name="Pangilinan J."/>
            <person name="Peng Y."/>
            <person name="Rokas A."/>
            <person name="Rosa C.A."/>
            <person name="Scheuner C."/>
            <person name="Sibirny A.A."/>
            <person name="Slot J.C."/>
            <person name="Stielow J.B."/>
            <person name="Sun H."/>
            <person name="Kurtzman C.P."/>
            <person name="Blackwell M."/>
            <person name="Jeffries T.W."/>
            <person name="Grigoriev I.V."/>
        </authorList>
    </citation>
    <scope>NUCLEOTIDE SEQUENCE [LARGE SCALE GENOMIC DNA]</scope>
    <source>
        <strain evidence="7">NRRL Y-17796</strain>
    </source>
</reference>
<evidence type="ECO:0000259" key="5">
    <source>
        <dbReference type="SMART" id="SM00993"/>
    </source>
</evidence>
<dbReference type="Proteomes" id="UP000095023">
    <property type="component" value="Unassembled WGS sequence"/>
</dbReference>
<evidence type="ECO:0000313" key="6">
    <source>
        <dbReference type="EMBL" id="ODV92676.1"/>
    </source>
</evidence>
<dbReference type="OrthoDB" id="49520at2759"/>
<dbReference type="GO" id="GO:0034080">
    <property type="term" value="P:CENP-A containing chromatin assembly"/>
    <property type="evidence" value="ECO:0007669"/>
    <property type="project" value="EnsemblFungi"/>
</dbReference>
<keyword evidence="3" id="KW-0804">Transcription</keyword>
<dbReference type="EMBL" id="KV453841">
    <property type="protein sequence ID" value="ODV92676.1"/>
    <property type="molecule type" value="Genomic_DNA"/>
</dbReference>
<accession>A0A1E4TLN3</accession>
<dbReference type="Pfam" id="PF08265">
    <property type="entry name" value="YL1_C"/>
    <property type="match status" value="1"/>
</dbReference>
<sequence>PRKTRRTKTFKQLMADEQKLERSRFLEVAAGPSTRPQEKWCDITGLPGRYRAPSSGLRYYNKEVYQAIRYLGPGVDQEYLALRSAHAVLR</sequence>
<dbReference type="GO" id="GO:0006338">
    <property type="term" value="P:chromatin remodeling"/>
    <property type="evidence" value="ECO:0007669"/>
    <property type="project" value="EnsemblFungi"/>
</dbReference>
<evidence type="ECO:0000313" key="7">
    <source>
        <dbReference type="Proteomes" id="UP000095023"/>
    </source>
</evidence>
<dbReference type="AlphaFoldDB" id="A0A1E4TLN3"/>
<dbReference type="PANTHER" id="PTHR31200:SF1">
    <property type="entry name" value="INO80 COMPLEX SUBUNIT C"/>
    <property type="match status" value="1"/>
</dbReference>
<protein>
    <recommendedName>
        <fullName evidence="5">Vps72/YL1 C-terminal domain-containing protein</fullName>
    </recommendedName>
</protein>
<evidence type="ECO:0000256" key="1">
    <source>
        <dbReference type="ARBA" id="ARBA00004123"/>
    </source>
</evidence>
<feature type="domain" description="Vps72/YL1 C-terminal" evidence="5">
    <location>
        <begin position="39"/>
        <end position="68"/>
    </location>
</feature>
<dbReference type="InterPro" id="IPR029525">
    <property type="entry name" value="INO80C/Ies6"/>
</dbReference>
<name>A0A1E4TLN3_9ASCO</name>
<evidence type="ECO:0000256" key="4">
    <source>
        <dbReference type="ARBA" id="ARBA00023242"/>
    </source>
</evidence>
<evidence type="ECO:0000256" key="2">
    <source>
        <dbReference type="ARBA" id="ARBA00023015"/>
    </source>
</evidence>
<organism evidence="6 7">
    <name type="scientific">Tortispora caseinolytica NRRL Y-17796</name>
    <dbReference type="NCBI Taxonomy" id="767744"/>
    <lineage>
        <taxon>Eukaryota</taxon>
        <taxon>Fungi</taxon>
        <taxon>Dikarya</taxon>
        <taxon>Ascomycota</taxon>
        <taxon>Saccharomycotina</taxon>
        <taxon>Trigonopsidomycetes</taxon>
        <taxon>Trigonopsidales</taxon>
        <taxon>Trigonopsidaceae</taxon>
        <taxon>Tortispora</taxon>
    </lineage>
</organism>
<evidence type="ECO:0000256" key="3">
    <source>
        <dbReference type="ARBA" id="ARBA00023163"/>
    </source>
</evidence>
<keyword evidence="4" id="KW-0539">Nucleus</keyword>
<keyword evidence="7" id="KW-1185">Reference proteome</keyword>
<feature type="non-terminal residue" evidence="6">
    <location>
        <position position="90"/>
    </location>
</feature>